<evidence type="ECO:0008006" key="3">
    <source>
        <dbReference type="Google" id="ProtNLM"/>
    </source>
</evidence>
<name>A0A168DDL2_9BACL</name>
<accession>A0A168DDL2</accession>
<evidence type="ECO:0000313" key="1">
    <source>
        <dbReference type="EMBL" id="OAB34101.1"/>
    </source>
</evidence>
<gene>
    <name evidence="1" type="ORF">PGLA_24705</name>
</gene>
<proteinExistence type="predicted"/>
<dbReference type="InterPro" id="IPR014962">
    <property type="entry name" value="YolD"/>
</dbReference>
<organism evidence="1 2">
    <name type="scientific">Paenibacillus glacialis</name>
    <dbReference type="NCBI Taxonomy" id="494026"/>
    <lineage>
        <taxon>Bacteria</taxon>
        <taxon>Bacillati</taxon>
        <taxon>Bacillota</taxon>
        <taxon>Bacilli</taxon>
        <taxon>Bacillales</taxon>
        <taxon>Paenibacillaceae</taxon>
        <taxon>Paenibacillus</taxon>
    </lineage>
</organism>
<dbReference type="Pfam" id="PF08863">
    <property type="entry name" value="YolD"/>
    <property type="match status" value="1"/>
</dbReference>
<dbReference type="RefSeq" id="WP_068537845.1">
    <property type="nucleotide sequence ID" value="NZ_LVJH01000070.1"/>
</dbReference>
<dbReference type="OrthoDB" id="2376882at2"/>
<dbReference type="AlphaFoldDB" id="A0A168DDL2"/>
<keyword evidence="2" id="KW-1185">Reference proteome</keyword>
<protein>
    <recommendedName>
        <fullName evidence="3">YolD-like family protein</fullName>
    </recommendedName>
</protein>
<dbReference type="Proteomes" id="UP000076967">
    <property type="component" value="Unassembled WGS sequence"/>
</dbReference>
<sequence length="110" mass="12800">MSKKLNGNGLWESSRMMLPQHKVAIIEDQLRHSYVTQPDLDEQEVEQIEGVLARSFRESRFVTLKLFGDRKVIELQGVVTVVQTYRREIKLAMGIGEWQWVQIKDIISAE</sequence>
<reference evidence="1 2" key="1">
    <citation type="submission" date="2016-03" db="EMBL/GenBank/DDBJ databases">
        <title>Draft genome sequence of Paenibacillus glacialis DSM 22343.</title>
        <authorList>
            <person name="Shin S.-K."/>
            <person name="Yi H."/>
        </authorList>
    </citation>
    <scope>NUCLEOTIDE SEQUENCE [LARGE SCALE GENOMIC DNA]</scope>
    <source>
        <strain evidence="1 2">DSM 22343</strain>
    </source>
</reference>
<comment type="caution">
    <text evidence="1">The sequence shown here is derived from an EMBL/GenBank/DDBJ whole genome shotgun (WGS) entry which is preliminary data.</text>
</comment>
<evidence type="ECO:0000313" key="2">
    <source>
        <dbReference type="Proteomes" id="UP000076967"/>
    </source>
</evidence>
<dbReference type="EMBL" id="LVJH01000070">
    <property type="protein sequence ID" value="OAB34101.1"/>
    <property type="molecule type" value="Genomic_DNA"/>
</dbReference>
<dbReference type="STRING" id="494026.PGLA_24705"/>